<reference evidence="3 4" key="1">
    <citation type="submission" date="2023-01" db="EMBL/GenBank/DDBJ databases">
        <title>Analysis of 21 Apiospora genomes using comparative genomics revels a genus with tremendous synthesis potential of carbohydrate active enzymes and secondary metabolites.</title>
        <authorList>
            <person name="Sorensen T."/>
        </authorList>
    </citation>
    <scope>NUCLEOTIDE SEQUENCE [LARGE SCALE GENOMIC DNA]</scope>
    <source>
        <strain evidence="3 4">CBS 135458</strain>
    </source>
</reference>
<comment type="caution">
    <text evidence="3">The sequence shown here is derived from an EMBL/GenBank/DDBJ whole genome shotgun (WGS) entry which is preliminary data.</text>
</comment>
<protein>
    <recommendedName>
        <fullName evidence="5">AA1-like domain-containing protein</fullName>
    </recommendedName>
</protein>
<dbReference type="EMBL" id="JAQQWL010000011">
    <property type="protein sequence ID" value="KAK8050072.1"/>
    <property type="molecule type" value="Genomic_DNA"/>
</dbReference>
<feature type="region of interest" description="Disordered" evidence="1">
    <location>
        <begin position="135"/>
        <end position="160"/>
    </location>
</feature>
<feature type="compositionally biased region" description="Polar residues" evidence="1">
    <location>
        <begin position="142"/>
        <end position="160"/>
    </location>
</feature>
<evidence type="ECO:0000256" key="2">
    <source>
        <dbReference type="SAM" id="SignalP"/>
    </source>
</evidence>
<accession>A0ABR1TTZ1</accession>
<feature type="signal peptide" evidence="2">
    <location>
        <begin position="1"/>
        <end position="20"/>
    </location>
</feature>
<evidence type="ECO:0008006" key="5">
    <source>
        <dbReference type="Google" id="ProtNLM"/>
    </source>
</evidence>
<evidence type="ECO:0000313" key="4">
    <source>
        <dbReference type="Proteomes" id="UP001480595"/>
    </source>
</evidence>
<keyword evidence="4" id="KW-1185">Reference proteome</keyword>
<name>A0ABR1TTZ1_9PEZI</name>
<evidence type="ECO:0000256" key="1">
    <source>
        <dbReference type="SAM" id="MobiDB-lite"/>
    </source>
</evidence>
<evidence type="ECO:0000313" key="3">
    <source>
        <dbReference type="EMBL" id="KAK8050072.1"/>
    </source>
</evidence>
<keyword evidence="2" id="KW-0732">Signal</keyword>
<proteinExistence type="predicted"/>
<gene>
    <name evidence="3" type="ORF">PG994_011802</name>
</gene>
<organism evidence="3 4">
    <name type="scientific">Apiospora phragmitis</name>
    <dbReference type="NCBI Taxonomy" id="2905665"/>
    <lineage>
        <taxon>Eukaryota</taxon>
        <taxon>Fungi</taxon>
        <taxon>Dikarya</taxon>
        <taxon>Ascomycota</taxon>
        <taxon>Pezizomycotina</taxon>
        <taxon>Sordariomycetes</taxon>
        <taxon>Xylariomycetidae</taxon>
        <taxon>Amphisphaeriales</taxon>
        <taxon>Apiosporaceae</taxon>
        <taxon>Apiospora</taxon>
    </lineage>
</organism>
<feature type="chain" id="PRO_5045908977" description="AA1-like domain-containing protein" evidence="2">
    <location>
        <begin position="21"/>
        <end position="160"/>
    </location>
</feature>
<sequence length="160" mass="16799">MKVPAAIIAVLSTSISFSAAAPHPRAAIPPELAIAGFAASTESARPAAQFTFTVSIPGEDATTTSCSFHGRAAEGGLLPDVAWRACDDAAFQWQFRHEPSRPGASGPYLLVVTYQVDAQTGQRVGGFKEWQASAFPTEESTDGTSQAYQGDSDFSITNLS</sequence>
<dbReference type="GeneID" id="92096274"/>
<dbReference type="Proteomes" id="UP001480595">
    <property type="component" value="Unassembled WGS sequence"/>
</dbReference>
<dbReference type="RefSeq" id="XP_066712321.1">
    <property type="nucleotide sequence ID" value="XM_066863211.1"/>
</dbReference>